<evidence type="ECO:0000313" key="3">
    <source>
        <dbReference type="Proteomes" id="UP001154252"/>
    </source>
</evidence>
<dbReference type="Proteomes" id="UP001154252">
    <property type="component" value="Unassembled WGS sequence"/>
</dbReference>
<comment type="caution">
    <text evidence="2">The sequence shown here is derived from an EMBL/GenBank/DDBJ whole genome shotgun (WGS) entry which is preliminary data.</text>
</comment>
<feature type="compositionally biased region" description="Basic residues" evidence="1">
    <location>
        <begin position="217"/>
        <end position="228"/>
    </location>
</feature>
<dbReference type="AlphaFoldDB" id="A0A9W4P2H7"/>
<feature type="region of interest" description="Disordered" evidence="1">
    <location>
        <begin position="120"/>
        <end position="315"/>
    </location>
</feature>
<evidence type="ECO:0000256" key="1">
    <source>
        <dbReference type="SAM" id="MobiDB-lite"/>
    </source>
</evidence>
<gene>
    <name evidence="2" type="ORF">PEGY_LOCUS2407</name>
</gene>
<protein>
    <submittedName>
        <fullName evidence="2">Uncharacterized protein</fullName>
    </submittedName>
</protein>
<proteinExistence type="predicted"/>
<dbReference type="OrthoDB" id="4414363at2759"/>
<name>A0A9W4P2H7_9EURO</name>
<keyword evidence="3" id="KW-1185">Reference proteome</keyword>
<dbReference type="EMBL" id="CAJVRC010000843">
    <property type="protein sequence ID" value="CAG8890618.1"/>
    <property type="molecule type" value="Genomic_DNA"/>
</dbReference>
<feature type="compositionally biased region" description="Polar residues" evidence="1">
    <location>
        <begin position="143"/>
        <end position="153"/>
    </location>
</feature>
<feature type="compositionally biased region" description="Basic and acidic residues" evidence="1">
    <location>
        <begin position="263"/>
        <end position="272"/>
    </location>
</feature>
<accession>A0A9W4P2H7</accession>
<evidence type="ECO:0000313" key="2">
    <source>
        <dbReference type="EMBL" id="CAG8890618.1"/>
    </source>
</evidence>
<reference evidence="2" key="1">
    <citation type="submission" date="2021-07" db="EMBL/GenBank/DDBJ databases">
        <authorList>
            <person name="Branca A.L. A."/>
        </authorList>
    </citation>
    <scope>NUCLEOTIDE SEQUENCE</scope>
</reference>
<organism evidence="2 3">
    <name type="scientific">Penicillium egyptiacum</name>
    <dbReference type="NCBI Taxonomy" id="1303716"/>
    <lineage>
        <taxon>Eukaryota</taxon>
        <taxon>Fungi</taxon>
        <taxon>Dikarya</taxon>
        <taxon>Ascomycota</taxon>
        <taxon>Pezizomycotina</taxon>
        <taxon>Eurotiomycetes</taxon>
        <taxon>Eurotiomycetidae</taxon>
        <taxon>Eurotiales</taxon>
        <taxon>Aspergillaceae</taxon>
        <taxon>Penicillium</taxon>
    </lineage>
</organism>
<sequence length="315" mass="35242">MSAMDLTSARGTKLSDIVIDHRPSTGRGKRLTLAQEGILRRLYEQELPSVPSGELPVKGFWVNLASRFREQTGREYSWLSVKRRAAGWRQKPLEIDRRLDASELGVGDSKFEPRHRDIARELPSQQDSRDSEQSTLPPIKPSPEQQDSNTLESSELEKGPGVGDWLQRSCFSGATDPSPDTSKKVRSPRMAQPRPRSKSTQRVSHPGYRGRSPSTTRRTKIISRRLHRQLASSSGSAPADEDVQLSHLSTRKPPEYNSVVESVGKDESENHARQPARSKRGESKVSNGLPASPHLSEQDDLPLAPIRIKRRRVAK</sequence>